<dbReference type="Gene3D" id="2.60.40.2160">
    <property type="entry name" value="Interleukin-17 receptor A/B, fibronectin-III-like domain 1"/>
    <property type="match status" value="1"/>
</dbReference>
<dbReference type="GeneTree" id="ENSGT00940000159018"/>
<evidence type="ECO:0000256" key="4">
    <source>
        <dbReference type="SAM" id="SignalP"/>
    </source>
</evidence>
<keyword evidence="3 4" id="KW-0732">Signal</keyword>
<evidence type="ECO:0000256" key="1">
    <source>
        <dbReference type="ARBA" id="ARBA00004251"/>
    </source>
</evidence>
<dbReference type="Proteomes" id="UP000694392">
    <property type="component" value="Unplaced"/>
</dbReference>
<feature type="signal peptide" evidence="4">
    <location>
        <begin position="1"/>
        <end position="33"/>
    </location>
</feature>
<dbReference type="InterPro" id="IPR043046">
    <property type="entry name" value="IL17RA/B_FnIII-like_2_sf"/>
</dbReference>
<keyword evidence="2" id="KW-1003">Cell membrane</keyword>
<dbReference type="Pfam" id="PF16556">
    <property type="entry name" value="IL17R_fnIII_D1"/>
    <property type="match status" value="1"/>
</dbReference>
<dbReference type="PANTHER" id="PTHR15583:SF13">
    <property type="entry name" value="INTERLEUKIN-17 RECEPTOR A"/>
    <property type="match status" value="1"/>
</dbReference>
<dbReference type="InterPro" id="IPR039465">
    <property type="entry name" value="IL-17_rcpt-like"/>
</dbReference>
<evidence type="ECO:0000313" key="6">
    <source>
        <dbReference type="Ensembl" id="ENSSPUP00000011489.1"/>
    </source>
</evidence>
<dbReference type="InterPro" id="IPR038683">
    <property type="entry name" value="IL17RA/B_FnIII-like_1_sf"/>
</dbReference>
<reference evidence="6" key="2">
    <citation type="submission" date="2025-09" db="UniProtKB">
        <authorList>
            <consortium name="Ensembl"/>
        </authorList>
    </citation>
    <scope>IDENTIFICATION</scope>
</reference>
<feature type="chain" id="PRO_5034880499" evidence="4">
    <location>
        <begin position="34"/>
        <end position="306"/>
    </location>
</feature>
<organism evidence="6 7">
    <name type="scientific">Sphenodon punctatus</name>
    <name type="common">Tuatara</name>
    <name type="synonym">Hatteria punctata</name>
    <dbReference type="NCBI Taxonomy" id="8508"/>
    <lineage>
        <taxon>Eukaryota</taxon>
        <taxon>Metazoa</taxon>
        <taxon>Chordata</taxon>
        <taxon>Craniata</taxon>
        <taxon>Vertebrata</taxon>
        <taxon>Euteleostomi</taxon>
        <taxon>Lepidosauria</taxon>
        <taxon>Sphenodontia</taxon>
        <taxon>Sphenodontidae</taxon>
        <taxon>Sphenodon</taxon>
    </lineage>
</organism>
<accession>A0A8D0GVL5</accession>
<dbReference type="Ensembl" id="ENSSPUT00000012264.1">
    <property type="protein sequence ID" value="ENSSPUP00000011489.1"/>
    <property type="gene ID" value="ENSSPUG00000008817.1"/>
</dbReference>
<proteinExistence type="predicted"/>
<gene>
    <name evidence="6" type="primary">IL17RA</name>
</gene>
<reference evidence="6" key="1">
    <citation type="submission" date="2025-08" db="UniProtKB">
        <authorList>
            <consortium name="Ensembl"/>
        </authorList>
    </citation>
    <scope>IDENTIFICATION</scope>
</reference>
<evidence type="ECO:0000256" key="2">
    <source>
        <dbReference type="ARBA" id="ARBA00022475"/>
    </source>
</evidence>
<evidence type="ECO:0000259" key="5">
    <source>
        <dbReference type="Pfam" id="PF16556"/>
    </source>
</evidence>
<sequence>MGRMTALLPRGGGLLLLLFLLRPLPFLLPGSAGLRLLLSDSSPFNCSQLGLKCVVKNSTCMDESWVHSSVLTPSAPSTVDVHLDIFQDKEGKLLPVLQIQWMVATDASIRSFRGVELTVLQVNDNRQICTWFDFQNNLMLQAPPGGGRWNFTFNRFEVQPGQMYHVTVYHLPKLGIQGDHNRKSKEYKVPDCEDKRMRRTTPCVQMGSLWEPSIDGKHLEDGSVLVSFNPGKEPARYQIHVTGFLDKKICMDTTQEVPKVTTLPIASLLKPDKVLPPHSRGVPTWGKPISTTEQLLILRTIHKVCR</sequence>
<dbReference type="PANTHER" id="PTHR15583">
    <property type="entry name" value="INTERLEUKIN-17 RECEPTOR"/>
    <property type="match status" value="1"/>
</dbReference>
<dbReference type="GO" id="GO:0030368">
    <property type="term" value="F:interleukin-17 receptor activity"/>
    <property type="evidence" value="ECO:0007669"/>
    <property type="project" value="InterPro"/>
</dbReference>
<keyword evidence="7" id="KW-1185">Reference proteome</keyword>
<evidence type="ECO:0000313" key="7">
    <source>
        <dbReference type="Proteomes" id="UP000694392"/>
    </source>
</evidence>
<keyword evidence="2" id="KW-0472">Membrane</keyword>
<dbReference type="Gene3D" id="2.60.40.2150">
    <property type="entry name" value="Interleukin-17 receptor A/B, fibronectin-III-like domain 2"/>
    <property type="match status" value="1"/>
</dbReference>
<evidence type="ECO:0000256" key="3">
    <source>
        <dbReference type="ARBA" id="ARBA00022729"/>
    </source>
</evidence>
<protein>
    <submittedName>
        <fullName evidence="6">Interleukin 17 receptor A</fullName>
    </submittedName>
</protein>
<dbReference type="GO" id="GO:0005886">
    <property type="term" value="C:plasma membrane"/>
    <property type="evidence" value="ECO:0007669"/>
    <property type="project" value="UniProtKB-SubCell"/>
</dbReference>
<dbReference type="AlphaFoldDB" id="A0A8D0GVL5"/>
<feature type="domain" description="IL17RA/B N-terminal" evidence="5">
    <location>
        <begin position="51"/>
        <end position="205"/>
    </location>
</feature>
<name>A0A8D0GVL5_SPHPU</name>
<comment type="subcellular location">
    <subcellularLocation>
        <location evidence="1">Cell membrane</location>
        <topology evidence="1">Single-pass type I membrane protein</topology>
    </subcellularLocation>
</comment>
<dbReference type="Pfam" id="PF16578">
    <property type="entry name" value="IL17R_fnIII_D2"/>
    <property type="match status" value="1"/>
</dbReference>
<dbReference type="InterPro" id="IPR032356">
    <property type="entry name" value="IL17R_A/B_N"/>
</dbReference>